<evidence type="ECO:0000256" key="1">
    <source>
        <dbReference type="ARBA" id="ARBA00001947"/>
    </source>
</evidence>
<keyword evidence="8" id="KW-1185">Reference proteome</keyword>
<feature type="domain" description="Amidohydrolase-related" evidence="6">
    <location>
        <begin position="359"/>
        <end position="426"/>
    </location>
</feature>
<evidence type="ECO:0000256" key="2">
    <source>
        <dbReference type="ARBA" id="ARBA00022723"/>
    </source>
</evidence>
<dbReference type="Pfam" id="PF01979">
    <property type="entry name" value="Amidohydro_1"/>
    <property type="match status" value="2"/>
</dbReference>
<sequence>MNKLNAKTLLWLLPAVISLPLSAKTLLQAPLTRLTAITGATLHLSATETLTNATLVIEGNHIKEIIKDGQIPENALVIDLSGYEVYPGFIDPFAEYGIGYEYPKDERERPVYEIKRVGGNADNGAIHAQMQWVDYIEPNKAAAEKWTNNGFTSVQTAKLDGIFRGRAAVVSLADKNPSELIYRSQGQQFIAFDKGSSKQDYPRSLMGAMALIRQTFSDVRWYQQNKSKLAGQAVISGLEFNSALDALGNLEQQAFLFDTRDLNSQLRAARLLSEQKLKGTLLGNGREYARLDELKAQSFGLILPLNFPKAPEVADPLTERDVSLAELRHWERAPANPALVANSKLPFAFTQYGISKAEDFWPRLRQAIDHGLSEADALAALTSSAAELAGIDDIAGRLAPGYMADLVVSRGDLFKDGKIVSVWLQGDEQELSPRHTLSGQYRLQLGELELALELETEPKLKGSLSSGEASIELMEPKLVDGRLIFSADLSAAGIAGLSRFSLVFDKDGVSGRMTDAKGQVSPLAGNLADISTEAAADSALNKDADSGVSKSADKTDAQQATVLLGKLTQPNVAFGLEQLPKVERLHIRHATIWTSEADGILEDADLLLADGKIERIGKQLSTPSGYRVIDASGKHLTAGIVDEHSHIAINGGTNEDSEAITAEVRIGDILNPDEIALYRGLSGGVTTAQLLHGSANPIGGQSQLIKLRWGENAEALKFKGAPASIKFALGENVKQSNWGDKFTSRFPQSRMGVESAIADAFDAARHYESELTQYDRLRSADKKRTLSPRPSTRLDAVLEVLKQQRDVHIHSYVQSEILMFLRLAETYKFKIKAFTHVLEGYKLADELAAHGAGASTFSDWWAYKFEVYDAIPQNACLMTQKGVVTSINSDSFETQRRLNQEAAKSMMYCGMSAEEAWKMVTINPAKQLGVEDKVGSIKVGKSADLVLWDNNPLSVYARTEAVWVDGKRYFDRETDAKIARAQDQERAALVQKILSADAKRTTGETPKDNNEPQWHCDTHYQAFGTHAGQTFEGAL</sequence>
<protein>
    <submittedName>
        <fullName evidence="7">Amidohydrolase family protein</fullName>
    </submittedName>
</protein>
<dbReference type="Gene3D" id="3.20.20.140">
    <property type="entry name" value="Metal-dependent hydrolases"/>
    <property type="match status" value="2"/>
</dbReference>
<feature type="signal peptide" evidence="5">
    <location>
        <begin position="1"/>
        <end position="23"/>
    </location>
</feature>
<comment type="cofactor">
    <cofactor evidence="1">
        <name>Zn(2+)</name>
        <dbReference type="ChEBI" id="CHEBI:29105"/>
    </cofactor>
</comment>
<dbReference type="Proteomes" id="UP000663207">
    <property type="component" value="Chromosome"/>
</dbReference>
<dbReference type="PANTHER" id="PTHR11271:SF6">
    <property type="entry name" value="GUANINE DEAMINASE"/>
    <property type="match status" value="1"/>
</dbReference>
<gene>
    <name evidence="7" type="ORF">JYB85_05760</name>
</gene>
<reference evidence="7 8" key="1">
    <citation type="submission" date="2021-03" db="EMBL/GenBank/DDBJ databases">
        <title>Novel species identification of genus Shewanella.</title>
        <authorList>
            <person name="Liu G."/>
            <person name="Zhang Q."/>
        </authorList>
    </citation>
    <scope>NUCLEOTIDE SEQUENCE [LARGE SCALE GENOMIC DNA]</scope>
    <source>
        <strain evidence="7 8">FJAT-52962</strain>
    </source>
</reference>
<evidence type="ECO:0000256" key="3">
    <source>
        <dbReference type="ARBA" id="ARBA00022801"/>
    </source>
</evidence>
<dbReference type="PANTHER" id="PTHR11271">
    <property type="entry name" value="GUANINE DEAMINASE"/>
    <property type="match status" value="1"/>
</dbReference>
<keyword evidence="5" id="KW-0732">Signal</keyword>
<evidence type="ECO:0000313" key="7">
    <source>
        <dbReference type="EMBL" id="QSX38330.1"/>
    </source>
</evidence>
<organism evidence="7 8">
    <name type="scientific">Shewanella sedimentimangrovi</name>
    <dbReference type="NCBI Taxonomy" id="2814293"/>
    <lineage>
        <taxon>Bacteria</taxon>
        <taxon>Pseudomonadati</taxon>
        <taxon>Pseudomonadota</taxon>
        <taxon>Gammaproteobacteria</taxon>
        <taxon>Alteromonadales</taxon>
        <taxon>Shewanellaceae</taxon>
        <taxon>Shewanella</taxon>
    </lineage>
</organism>
<evidence type="ECO:0000256" key="4">
    <source>
        <dbReference type="ARBA" id="ARBA00022833"/>
    </source>
</evidence>
<keyword evidence="3" id="KW-0378">Hydrolase</keyword>
<dbReference type="RefSeq" id="WP_207381433.1">
    <property type="nucleotide sequence ID" value="NZ_CP071502.1"/>
</dbReference>
<dbReference type="CDD" id="cd01309">
    <property type="entry name" value="Met_dep_hydrolase_C"/>
    <property type="match status" value="1"/>
</dbReference>
<dbReference type="SUPFAM" id="SSF51556">
    <property type="entry name" value="Metallo-dependent hydrolases"/>
    <property type="match status" value="1"/>
</dbReference>
<keyword evidence="4" id="KW-0862">Zinc</keyword>
<feature type="chain" id="PRO_5045619769" evidence="5">
    <location>
        <begin position="24"/>
        <end position="1035"/>
    </location>
</feature>
<dbReference type="InterPro" id="IPR006680">
    <property type="entry name" value="Amidohydro-rel"/>
</dbReference>
<dbReference type="InterPro" id="IPR051607">
    <property type="entry name" value="Metallo-dep_hydrolases"/>
</dbReference>
<evidence type="ECO:0000259" key="6">
    <source>
        <dbReference type="Pfam" id="PF01979"/>
    </source>
</evidence>
<evidence type="ECO:0000313" key="8">
    <source>
        <dbReference type="Proteomes" id="UP000663207"/>
    </source>
</evidence>
<dbReference type="Gene3D" id="2.30.40.10">
    <property type="entry name" value="Urease, subunit C, domain 1"/>
    <property type="match status" value="1"/>
</dbReference>
<keyword evidence="2" id="KW-0479">Metal-binding</keyword>
<dbReference type="InterPro" id="IPR032466">
    <property type="entry name" value="Metal_Hydrolase"/>
</dbReference>
<dbReference type="SUPFAM" id="SSF51338">
    <property type="entry name" value="Composite domain of metallo-dependent hydrolases"/>
    <property type="match status" value="3"/>
</dbReference>
<evidence type="ECO:0000256" key="5">
    <source>
        <dbReference type="SAM" id="SignalP"/>
    </source>
</evidence>
<accession>A0ABX7R6B5</accession>
<dbReference type="InterPro" id="IPR011059">
    <property type="entry name" value="Metal-dep_hydrolase_composite"/>
</dbReference>
<proteinExistence type="predicted"/>
<name>A0ABX7R6B5_9GAMM</name>
<feature type="domain" description="Amidohydrolase-related" evidence="6">
    <location>
        <begin position="885"/>
        <end position="966"/>
    </location>
</feature>
<dbReference type="EMBL" id="CP071502">
    <property type="protein sequence ID" value="QSX38330.1"/>
    <property type="molecule type" value="Genomic_DNA"/>
</dbReference>